<dbReference type="EMBL" id="FJUX01000064">
    <property type="protein sequence ID" value="CZT03738.1"/>
    <property type="molecule type" value="Genomic_DNA"/>
</dbReference>
<dbReference type="InterPro" id="IPR012337">
    <property type="entry name" value="RNaseH-like_sf"/>
</dbReference>
<accession>A0A1E1L2D6</accession>
<dbReference type="PANTHER" id="PTHR46481">
    <property type="entry name" value="ZINC FINGER BED DOMAIN-CONTAINING PROTEIN 4"/>
    <property type="match status" value="1"/>
</dbReference>
<evidence type="ECO:0000313" key="6">
    <source>
        <dbReference type="EMBL" id="CZT03738.1"/>
    </source>
</evidence>
<keyword evidence="7" id="KW-1185">Reference proteome</keyword>
<keyword evidence="3" id="KW-0863">Zinc-finger</keyword>
<evidence type="ECO:0000256" key="4">
    <source>
        <dbReference type="ARBA" id="ARBA00022833"/>
    </source>
</evidence>
<dbReference type="GO" id="GO:0005634">
    <property type="term" value="C:nucleus"/>
    <property type="evidence" value="ECO:0007669"/>
    <property type="project" value="UniProtKB-SubCell"/>
</dbReference>
<evidence type="ECO:0000256" key="2">
    <source>
        <dbReference type="ARBA" id="ARBA00022723"/>
    </source>
</evidence>
<organism evidence="6 7">
    <name type="scientific">Rhynchosporium agropyri</name>
    <dbReference type="NCBI Taxonomy" id="914238"/>
    <lineage>
        <taxon>Eukaryota</taxon>
        <taxon>Fungi</taxon>
        <taxon>Dikarya</taxon>
        <taxon>Ascomycota</taxon>
        <taxon>Pezizomycotina</taxon>
        <taxon>Leotiomycetes</taxon>
        <taxon>Helotiales</taxon>
        <taxon>Ploettnerulaceae</taxon>
        <taxon>Rhynchosporium</taxon>
    </lineage>
</organism>
<sequence length="235" mass="27695">MKLIKEEFQIVLIKQNQPTFELEPLEKASLLFKEKLLSKTLDPIKENPEDPKNYRNITIKCLFKGYRITNKIIDISDTESSQGSKSSTILDAFARQRVSKRRETERDQFDINRFKNLLLNFIISNNISFRAISSISFKELAFYLNDYFINTDFKLKSYLLAIRPLIERHSSDYIFKVLLETIKEYNIEYNISTITRDNASSNTTLITRLKEYYIRESIKFQGDIAYLAHVLNLVF</sequence>
<comment type="subcellular location">
    <subcellularLocation>
        <location evidence="1">Nucleus</location>
    </subcellularLocation>
</comment>
<keyword evidence="5" id="KW-0539">Nucleus</keyword>
<dbReference type="GO" id="GO:0008270">
    <property type="term" value="F:zinc ion binding"/>
    <property type="evidence" value="ECO:0007669"/>
    <property type="project" value="UniProtKB-KW"/>
</dbReference>
<evidence type="ECO:0000256" key="1">
    <source>
        <dbReference type="ARBA" id="ARBA00004123"/>
    </source>
</evidence>
<name>A0A1E1L2D6_9HELO</name>
<dbReference type="PANTHER" id="PTHR46481:SF10">
    <property type="entry name" value="ZINC FINGER BED DOMAIN-CONTAINING PROTEIN 39"/>
    <property type="match status" value="1"/>
</dbReference>
<keyword evidence="2" id="KW-0479">Metal-binding</keyword>
<evidence type="ECO:0000313" key="7">
    <source>
        <dbReference type="Proteomes" id="UP000178912"/>
    </source>
</evidence>
<dbReference type="OrthoDB" id="3439017at2759"/>
<keyword evidence="4" id="KW-0862">Zinc</keyword>
<proteinExistence type="predicted"/>
<dbReference type="Proteomes" id="UP000178912">
    <property type="component" value="Unassembled WGS sequence"/>
</dbReference>
<evidence type="ECO:0000256" key="5">
    <source>
        <dbReference type="ARBA" id="ARBA00023242"/>
    </source>
</evidence>
<protein>
    <submittedName>
        <fullName evidence="6">Uncharacterized protein</fullName>
    </submittedName>
</protein>
<dbReference type="InterPro" id="IPR052035">
    <property type="entry name" value="ZnF_BED_domain_contain"/>
</dbReference>
<dbReference type="AlphaFoldDB" id="A0A1E1L2D6"/>
<reference evidence="7" key="1">
    <citation type="submission" date="2016-03" db="EMBL/GenBank/DDBJ databases">
        <authorList>
            <person name="Guldener U."/>
        </authorList>
    </citation>
    <scope>NUCLEOTIDE SEQUENCE [LARGE SCALE GENOMIC DNA]</scope>
    <source>
        <strain evidence="7">04CH-RAC-A.6.1</strain>
    </source>
</reference>
<dbReference type="SUPFAM" id="SSF53098">
    <property type="entry name" value="Ribonuclease H-like"/>
    <property type="match status" value="1"/>
</dbReference>
<evidence type="ECO:0000256" key="3">
    <source>
        <dbReference type="ARBA" id="ARBA00022771"/>
    </source>
</evidence>
<gene>
    <name evidence="6" type="ORF">RAG0_10404</name>
</gene>